<keyword evidence="3" id="KW-0862">Zinc</keyword>
<reference evidence="7" key="2">
    <citation type="submission" date="2023-11" db="UniProtKB">
        <authorList>
            <consortium name="WormBaseParasite"/>
        </authorList>
    </citation>
    <scope>IDENTIFICATION</scope>
</reference>
<evidence type="ECO:0000313" key="6">
    <source>
        <dbReference type="Proteomes" id="UP000050792"/>
    </source>
</evidence>
<keyword evidence="6" id="KW-1185">Reference proteome</keyword>
<dbReference type="SUPFAM" id="SSF57903">
    <property type="entry name" value="FYVE/PHD zinc finger"/>
    <property type="match status" value="1"/>
</dbReference>
<dbReference type="WBParaSite" id="SRDH1_29680.1">
    <property type="protein sequence ID" value="SRDH1_29680.1"/>
    <property type="gene ID" value="SRDH1_29680"/>
</dbReference>
<dbReference type="InterPro" id="IPR011011">
    <property type="entry name" value="Znf_FYVE_PHD"/>
</dbReference>
<evidence type="ECO:0000256" key="1">
    <source>
        <dbReference type="ARBA" id="ARBA00022723"/>
    </source>
</evidence>
<keyword evidence="1" id="KW-0479">Metal-binding</keyword>
<dbReference type="InterPro" id="IPR013083">
    <property type="entry name" value="Znf_RING/FYVE/PHD"/>
</dbReference>
<evidence type="ECO:0000256" key="3">
    <source>
        <dbReference type="ARBA" id="ARBA00022833"/>
    </source>
</evidence>
<accession>A0AA85EYF7</accession>
<dbReference type="InterPro" id="IPR019787">
    <property type="entry name" value="Znf_PHD-finger"/>
</dbReference>
<evidence type="ECO:0000256" key="4">
    <source>
        <dbReference type="SAM" id="MobiDB-lite"/>
    </source>
</evidence>
<feature type="region of interest" description="Disordered" evidence="4">
    <location>
        <begin position="188"/>
        <end position="225"/>
    </location>
</feature>
<protein>
    <recommendedName>
        <fullName evidence="5">PHD-type domain-containing protein</fullName>
    </recommendedName>
</protein>
<sequence length="463" mass="52050">MKNSCKRPGCRFAVTSGMQCDNCKGWFHEACTDLTAAAYSRLSKSDRRWVCVTCNTDTVVMLGTIITLLTGLRDKLSKNSVNDVIMTGNKAGTHRANKKKDTDRSVIDSAVNSTSDDVLKLITILTSTVIDSLSKLGSPGERSLNETVVPKNPVGGWTHVNRSNKAQASPPKLNVPSIVRKSIDALAAQSTPKTVRPVITEPRNRKRASTSKQQDTKPRRPGKSIAVRDDSVIIMNLIDNPDLPLSLQDKNDRMLWGELIKRLELPRIEPLTVTRLTRGKDSNHLNHPRLLRVTLKNASDVEDVLLASHLLRSDGNVRILPDIPYSERNLIRNIPKESREAFFRGRNIIVQGVPENMDPAQANSDTREWKFIKHSLKLKNILTQQVMRLVKRDGDSRPRLLKITFPSSHMAAATLEAFRANRRRLPTGIHMHPDRPHDSRIKHKRKLELTIPLVDCLDHKKNV</sequence>
<keyword evidence="2" id="KW-0863">Zinc-finger</keyword>
<evidence type="ECO:0000256" key="2">
    <source>
        <dbReference type="ARBA" id="ARBA00022771"/>
    </source>
</evidence>
<proteinExistence type="predicted"/>
<feature type="region of interest" description="Disordered" evidence="4">
    <location>
        <begin position="136"/>
        <end position="172"/>
    </location>
</feature>
<name>A0AA85EYF7_9TREM</name>
<dbReference type="Gene3D" id="3.30.40.10">
    <property type="entry name" value="Zinc/RING finger domain, C3HC4 (zinc finger)"/>
    <property type="match status" value="1"/>
</dbReference>
<dbReference type="GO" id="GO:0008270">
    <property type="term" value="F:zinc ion binding"/>
    <property type="evidence" value="ECO:0007669"/>
    <property type="project" value="UniProtKB-KW"/>
</dbReference>
<evidence type="ECO:0000313" key="7">
    <source>
        <dbReference type="WBParaSite" id="SRDH1_29680.1"/>
    </source>
</evidence>
<evidence type="ECO:0000259" key="5">
    <source>
        <dbReference type="Pfam" id="PF00628"/>
    </source>
</evidence>
<dbReference type="Pfam" id="PF00628">
    <property type="entry name" value="PHD"/>
    <property type="match status" value="1"/>
</dbReference>
<reference evidence="6" key="1">
    <citation type="submission" date="2022-06" db="EMBL/GenBank/DDBJ databases">
        <authorList>
            <person name="Berger JAMES D."/>
            <person name="Berger JAMES D."/>
        </authorList>
    </citation>
    <scope>NUCLEOTIDE SEQUENCE [LARGE SCALE GENOMIC DNA]</scope>
</reference>
<dbReference type="AlphaFoldDB" id="A0AA85EYF7"/>
<organism evidence="6 7">
    <name type="scientific">Schistosoma rodhaini</name>
    <dbReference type="NCBI Taxonomy" id="6188"/>
    <lineage>
        <taxon>Eukaryota</taxon>
        <taxon>Metazoa</taxon>
        <taxon>Spiralia</taxon>
        <taxon>Lophotrochozoa</taxon>
        <taxon>Platyhelminthes</taxon>
        <taxon>Trematoda</taxon>
        <taxon>Digenea</taxon>
        <taxon>Strigeidida</taxon>
        <taxon>Schistosomatoidea</taxon>
        <taxon>Schistosomatidae</taxon>
        <taxon>Schistosoma</taxon>
    </lineage>
</organism>
<feature type="domain" description="PHD-type" evidence="5">
    <location>
        <begin position="17"/>
        <end position="54"/>
    </location>
</feature>
<dbReference type="Proteomes" id="UP000050792">
    <property type="component" value="Unassembled WGS sequence"/>
</dbReference>